<evidence type="ECO:0000256" key="1">
    <source>
        <dbReference type="ARBA" id="ARBA00022527"/>
    </source>
</evidence>
<evidence type="ECO:0000256" key="4">
    <source>
        <dbReference type="ARBA" id="ARBA00022777"/>
    </source>
</evidence>
<dbReference type="PANTHER" id="PTHR24346">
    <property type="entry name" value="MAP/MICROTUBULE AFFINITY-REGULATING KINASE"/>
    <property type="match status" value="1"/>
</dbReference>
<evidence type="ECO:0000313" key="10">
    <source>
        <dbReference type="EMBL" id="KAJ3445319.1"/>
    </source>
</evidence>
<evidence type="ECO:0000256" key="5">
    <source>
        <dbReference type="ARBA" id="ARBA00022840"/>
    </source>
</evidence>
<dbReference type="EMBL" id="JANTQA010000023">
    <property type="protein sequence ID" value="KAJ3445319.1"/>
    <property type="molecule type" value="Genomic_DNA"/>
</dbReference>
<feature type="compositionally biased region" description="Basic residues" evidence="8">
    <location>
        <begin position="539"/>
        <end position="559"/>
    </location>
</feature>
<dbReference type="Gene3D" id="1.10.510.10">
    <property type="entry name" value="Transferase(Phosphotransferase) domain 1"/>
    <property type="match status" value="1"/>
</dbReference>
<dbReference type="SMART" id="SM00220">
    <property type="entry name" value="S_TKc"/>
    <property type="match status" value="1"/>
</dbReference>
<proteinExistence type="predicted"/>
<dbReference type="InterPro" id="IPR008271">
    <property type="entry name" value="Ser/Thr_kinase_AS"/>
</dbReference>
<feature type="region of interest" description="Disordered" evidence="8">
    <location>
        <begin position="341"/>
        <end position="399"/>
    </location>
</feature>
<feature type="region of interest" description="Disordered" evidence="8">
    <location>
        <begin position="525"/>
        <end position="624"/>
    </location>
</feature>
<evidence type="ECO:0000256" key="3">
    <source>
        <dbReference type="ARBA" id="ARBA00022741"/>
    </source>
</evidence>
<dbReference type="GO" id="GO:0004674">
    <property type="term" value="F:protein serine/threonine kinase activity"/>
    <property type="evidence" value="ECO:0007669"/>
    <property type="project" value="UniProtKB-KW"/>
</dbReference>
<gene>
    <name evidence="10" type="ORF">M0812_11191</name>
</gene>
<dbReference type="InterPro" id="IPR000719">
    <property type="entry name" value="Prot_kinase_dom"/>
</dbReference>
<accession>A0AAV7ZTP3</accession>
<dbReference type="InterPro" id="IPR011009">
    <property type="entry name" value="Kinase-like_dom_sf"/>
</dbReference>
<keyword evidence="2" id="KW-0808">Transferase</keyword>
<dbReference type="FunFam" id="3.30.200.20:FF:000003">
    <property type="entry name" value="Non-specific serine/threonine protein kinase"/>
    <property type="match status" value="1"/>
</dbReference>
<dbReference type="InterPro" id="IPR017441">
    <property type="entry name" value="Protein_kinase_ATP_BS"/>
</dbReference>
<feature type="binding site" evidence="6">
    <location>
        <position position="38"/>
    </location>
    <ligand>
        <name>ATP</name>
        <dbReference type="ChEBI" id="CHEBI:30616"/>
    </ligand>
</feature>
<dbReference type="PROSITE" id="PS00108">
    <property type="entry name" value="PROTEIN_KINASE_ST"/>
    <property type="match status" value="1"/>
</dbReference>
<protein>
    <submittedName>
        <fullName evidence="10">Protein kinase</fullName>
    </submittedName>
</protein>
<name>A0AAV7ZTP3_9EUKA</name>
<feature type="compositionally biased region" description="Basic residues" evidence="8">
    <location>
        <begin position="456"/>
        <end position="468"/>
    </location>
</feature>
<dbReference type="GO" id="GO:0005737">
    <property type="term" value="C:cytoplasm"/>
    <property type="evidence" value="ECO:0007669"/>
    <property type="project" value="TreeGrafter"/>
</dbReference>
<dbReference type="GO" id="GO:0005524">
    <property type="term" value="F:ATP binding"/>
    <property type="evidence" value="ECO:0007669"/>
    <property type="project" value="UniProtKB-UniRule"/>
</dbReference>
<dbReference type="PANTHER" id="PTHR24346:SF110">
    <property type="entry name" value="NON-SPECIFIC SERINE_THREONINE PROTEIN KINASE"/>
    <property type="match status" value="1"/>
</dbReference>
<keyword evidence="3 6" id="KW-0547">Nucleotide-binding</keyword>
<feature type="compositionally biased region" description="Basic residues" evidence="8">
    <location>
        <begin position="440"/>
        <end position="449"/>
    </location>
</feature>
<sequence length="874" mass="102049">MTLRTVGPYQIWDTIGIGSFSKVKYATHTETNKPYAIKIISKQKILNQKNSRDRVKKEIAVQKILKHPNILRLFEVYESENNLFLVLEYISGGELFDYIVDQKKIEQEEALKFFKQIIYGVEYIHSVSITHRDLKPENLLLDKNKNIKIADFGMARVMESQNLLKTPCGSPHYVSPELLKGQGYNGKKSDIWACGVILYVLLTSELPFNEPNYPDLLRSICLGTYREPSTMTEIQKDLLHRMLTVDPEKRITIEEIKKHPWFNLNLSKKYTHPKPKVNYETICKKEIKDKEIDKNLIESLKQFGWTDLTEIYSALLSTEVNTIKVFYYFLKKKNYQKLNSTKKNLSNEKSNNTEKPENKKSLLPIKKRKKFLQENKKNIIRSSQNNSNEKKSNGRKDHKSKFVDTQRIFELENLIELTDLTNSLKIEEYKNIIRQTLKERKTKRKKDKKKLSVDQKKKKKKRKKSPLRKKIENILMNTNKSKSKSNDKIKSKSQIECYNTENNSKTDLGSTIDGISLENEKELINDNDLGNKGVGHKEVNKKKKKKKKKKSNLKNHRKSISLESGIQLNGKESKKMGNLNNIKSEKSEIKKVPSQNQNQNQNQKQKQNPKQNQIPNNSNEKFPNLKIQVDEKNNQTTNIKINPLNKRLTPPQQKVAHTIMAGTPRFHRRRKKKTNFEPITPKQSEIGINKTGWFGHMVSKKKQKKLNSKLKKKLKRVKRDLMKQLNNNQNLPIFICNDRIIAISSASSYGNIMTELQTALNIFNYNWIYKQQNVLKAFSNNLKIKMKIHEKDYGSIIAYVSQSMVDTNKKPQNNNTFSKEEKIKQIKSKINQTLEELSQLQNRSWKLAIEFIWKTGTSKKFIEEAKTLINFLNQ</sequence>
<dbReference type="CDD" id="cd14003">
    <property type="entry name" value="STKc_AMPK-like"/>
    <property type="match status" value="1"/>
</dbReference>
<feature type="coiled-coil region" evidence="7">
    <location>
        <begin position="700"/>
        <end position="731"/>
    </location>
</feature>
<dbReference type="SUPFAM" id="SSF56112">
    <property type="entry name" value="Protein kinase-like (PK-like)"/>
    <property type="match status" value="1"/>
</dbReference>
<feature type="compositionally biased region" description="Low complexity" evidence="8">
    <location>
        <begin position="593"/>
        <end position="619"/>
    </location>
</feature>
<dbReference type="FunFam" id="1.10.510.10:FF:000956">
    <property type="entry name" value="CAMK family protein kinase"/>
    <property type="match status" value="1"/>
</dbReference>
<evidence type="ECO:0000313" key="11">
    <source>
        <dbReference type="Proteomes" id="UP001146793"/>
    </source>
</evidence>
<organism evidence="10 11">
    <name type="scientific">Anaeramoeba flamelloides</name>
    <dbReference type="NCBI Taxonomy" id="1746091"/>
    <lineage>
        <taxon>Eukaryota</taxon>
        <taxon>Metamonada</taxon>
        <taxon>Anaeramoebidae</taxon>
        <taxon>Anaeramoeba</taxon>
    </lineage>
</organism>
<evidence type="ECO:0000256" key="8">
    <source>
        <dbReference type="SAM" id="MobiDB-lite"/>
    </source>
</evidence>
<keyword evidence="5 6" id="KW-0067">ATP-binding</keyword>
<dbReference type="GO" id="GO:0035556">
    <property type="term" value="P:intracellular signal transduction"/>
    <property type="evidence" value="ECO:0007669"/>
    <property type="project" value="TreeGrafter"/>
</dbReference>
<feature type="region of interest" description="Disordered" evidence="8">
    <location>
        <begin position="439"/>
        <end position="492"/>
    </location>
</feature>
<dbReference type="PROSITE" id="PS50011">
    <property type="entry name" value="PROTEIN_KINASE_DOM"/>
    <property type="match status" value="1"/>
</dbReference>
<reference evidence="10" key="1">
    <citation type="submission" date="2022-08" db="EMBL/GenBank/DDBJ databases">
        <title>Novel sulphate-reducing endosymbionts in the free-living metamonad Anaeramoeba.</title>
        <authorList>
            <person name="Jerlstrom-Hultqvist J."/>
            <person name="Cepicka I."/>
            <person name="Gallot-Lavallee L."/>
            <person name="Salas-Leiva D."/>
            <person name="Curtis B.A."/>
            <person name="Zahonova K."/>
            <person name="Pipaliya S."/>
            <person name="Dacks J."/>
            <person name="Roger A.J."/>
        </authorList>
    </citation>
    <scope>NUCLEOTIDE SEQUENCE</scope>
    <source>
        <strain evidence="10">Busselton2</strain>
    </source>
</reference>
<dbReference type="AlphaFoldDB" id="A0AAV7ZTP3"/>
<evidence type="ECO:0000259" key="9">
    <source>
        <dbReference type="PROSITE" id="PS50011"/>
    </source>
</evidence>
<feature type="compositionally biased region" description="Basic and acidic residues" evidence="8">
    <location>
        <begin position="351"/>
        <end position="360"/>
    </location>
</feature>
<feature type="compositionally biased region" description="Basic and acidic residues" evidence="8">
    <location>
        <begin position="388"/>
        <end position="399"/>
    </location>
</feature>
<dbReference type="Pfam" id="PF00069">
    <property type="entry name" value="Pkinase"/>
    <property type="match status" value="1"/>
</dbReference>
<keyword evidence="4 10" id="KW-0418">Kinase</keyword>
<feature type="domain" description="Protein kinase" evidence="9">
    <location>
        <begin position="9"/>
        <end position="262"/>
    </location>
</feature>
<evidence type="ECO:0000256" key="2">
    <source>
        <dbReference type="ARBA" id="ARBA00022679"/>
    </source>
</evidence>
<feature type="compositionally biased region" description="Polar residues" evidence="8">
    <location>
        <begin position="341"/>
        <end position="350"/>
    </location>
</feature>
<evidence type="ECO:0000256" key="7">
    <source>
        <dbReference type="SAM" id="Coils"/>
    </source>
</evidence>
<dbReference type="PROSITE" id="PS00107">
    <property type="entry name" value="PROTEIN_KINASE_ATP"/>
    <property type="match status" value="1"/>
</dbReference>
<comment type="caution">
    <text evidence="10">The sequence shown here is derived from an EMBL/GenBank/DDBJ whole genome shotgun (WGS) entry which is preliminary data.</text>
</comment>
<keyword evidence="7" id="KW-0175">Coiled coil</keyword>
<evidence type="ECO:0000256" key="6">
    <source>
        <dbReference type="PROSITE-ProRule" id="PRU10141"/>
    </source>
</evidence>
<keyword evidence="1" id="KW-0723">Serine/threonine-protein kinase</keyword>
<dbReference type="Proteomes" id="UP001146793">
    <property type="component" value="Unassembled WGS sequence"/>
</dbReference>